<dbReference type="HAMAP" id="MF_02126">
    <property type="entry name" value="RF_methyltr_PrmC"/>
    <property type="match status" value="1"/>
</dbReference>
<evidence type="ECO:0000259" key="6">
    <source>
        <dbReference type="Pfam" id="PF05175"/>
    </source>
</evidence>
<dbReference type="InterPro" id="IPR029063">
    <property type="entry name" value="SAM-dependent_MTases_sf"/>
</dbReference>
<dbReference type="Pfam" id="PF17827">
    <property type="entry name" value="PrmC_N"/>
    <property type="match status" value="1"/>
</dbReference>
<evidence type="ECO:0000256" key="5">
    <source>
        <dbReference type="ARBA" id="ARBA00048391"/>
    </source>
</evidence>
<accession>A0A6J6RZ52</accession>
<name>A0A6J6RZ52_9ZZZZ</name>
<dbReference type="PROSITE" id="PS00092">
    <property type="entry name" value="N6_MTASE"/>
    <property type="match status" value="1"/>
</dbReference>
<sequence length="298" mass="32120">MSSSDQTVTWRELLVEATQTFRTAGIEQPAMDARRVVEQASGAAPSELLLLLDDPVTERALGSFDAMVQRRSAGEPLQYVLGAWSFRSLDLMVDSRVLIPRPETEAVVEIALAELDLLGAQERTCQVVDLGTGSGAIGLSIAVERVRTQVLLTDRSEDALRVAGANIAGLGRPGARVSSRLGSWFDALPNDLLAKVDLMISNPPYIPTAVVLPEQVADWEPAGALRSGPDGTDDLRLLIDGAGEWLQKDGVLVCELSPEQAADMLALAQSRFRDARIEQDLTGKDRALVARGPDLRSR</sequence>
<evidence type="ECO:0000256" key="2">
    <source>
        <dbReference type="ARBA" id="ARBA00022603"/>
    </source>
</evidence>
<gene>
    <name evidence="8" type="ORF">UFOPK1358_01314</name>
    <name evidence="9" type="ORF">UFOPK2766_00109</name>
</gene>
<reference evidence="9" key="1">
    <citation type="submission" date="2020-05" db="EMBL/GenBank/DDBJ databases">
        <authorList>
            <person name="Chiriac C."/>
            <person name="Salcher M."/>
            <person name="Ghai R."/>
            <person name="Kavagutti S V."/>
        </authorList>
    </citation>
    <scope>NUCLEOTIDE SEQUENCE</scope>
</reference>
<dbReference type="PANTHER" id="PTHR18895">
    <property type="entry name" value="HEMK METHYLTRANSFERASE"/>
    <property type="match status" value="1"/>
</dbReference>
<keyword evidence="3" id="KW-0808">Transferase</keyword>
<evidence type="ECO:0000256" key="1">
    <source>
        <dbReference type="ARBA" id="ARBA00012771"/>
    </source>
</evidence>
<organism evidence="9">
    <name type="scientific">freshwater metagenome</name>
    <dbReference type="NCBI Taxonomy" id="449393"/>
    <lineage>
        <taxon>unclassified sequences</taxon>
        <taxon>metagenomes</taxon>
        <taxon>ecological metagenomes</taxon>
    </lineage>
</organism>
<dbReference type="CDD" id="cd02440">
    <property type="entry name" value="AdoMet_MTases"/>
    <property type="match status" value="1"/>
</dbReference>
<keyword evidence="2" id="KW-0489">Methyltransferase</keyword>
<dbReference type="InterPro" id="IPR004556">
    <property type="entry name" value="HemK-like"/>
</dbReference>
<dbReference type="EMBL" id="CAEZSF010000135">
    <property type="protein sequence ID" value="CAB4546014.1"/>
    <property type="molecule type" value="Genomic_DNA"/>
</dbReference>
<dbReference type="GO" id="GO:0102559">
    <property type="term" value="F:peptide chain release factor N(5)-glutamine methyltransferase activity"/>
    <property type="evidence" value="ECO:0007669"/>
    <property type="project" value="UniProtKB-EC"/>
</dbReference>
<comment type="catalytic activity">
    <reaction evidence="5">
        <text>L-glutaminyl-[peptide chain release factor] + S-adenosyl-L-methionine = N(5)-methyl-L-glutaminyl-[peptide chain release factor] + S-adenosyl-L-homocysteine + H(+)</text>
        <dbReference type="Rhea" id="RHEA:42896"/>
        <dbReference type="Rhea" id="RHEA-COMP:10271"/>
        <dbReference type="Rhea" id="RHEA-COMP:10272"/>
        <dbReference type="ChEBI" id="CHEBI:15378"/>
        <dbReference type="ChEBI" id="CHEBI:30011"/>
        <dbReference type="ChEBI" id="CHEBI:57856"/>
        <dbReference type="ChEBI" id="CHEBI:59789"/>
        <dbReference type="ChEBI" id="CHEBI:61891"/>
        <dbReference type="EC" id="2.1.1.297"/>
    </reaction>
</comment>
<dbReference type="Pfam" id="PF05175">
    <property type="entry name" value="MTS"/>
    <property type="match status" value="1"/>
</dbReference>
<evidence type="ECO:0000256" key="3">
    <source>
        <dbReference type="ARBA" id="ARBA00022679"/>
    </source>
</evidence>
<protein>
    <recommendedName>
        <fullName evidence="1">peptide chain release factor N(5)-glutamine methyltransferase</fullName>
        <ecNumber evidence="1">2.1.1.297</ecNumber>
    </recommendedName>
</protein>
<evidence type="ECO:0000256" key="4">
    <source>
        <dbReference type="ARBA" id="ARBA00022691"/>
    </source>
</evidence>
<dbReference type="InterPro" id="IPR019874">
    <property type="entry name" value="RF_methyltr_PrmC"/>
</dbReference>
<evidence type="ECO:0000313" key="8">
    <source>
        <dbReference type="EMBL" id="CAB4546014.1"/>
    </source>
</evidence>
<evidence type="ECO:0000313" key="9">
    <source>
        <dbReference type="EMBL" id="CAB4727791.1"/>
    </source>
</evidence>
<feature type="domain" description="Methyltransferase small" evidence="6">
    <location>
        <begin position="123"/>
        <end position="205"/>
    </location>
</feature>
<dbReference type="PANTHER" id="PTHR18895:SF74">
    <property type="entry name" value="MTRF1L RELEASE FACTOR GLUTAMINE METHYLTRANSFERASE"/>
    <property type="match status" value="1"/>
</dbReference>
<dbReference type="NCBIfam" id="TIGR00536">
    <property type="entry name" value="hemK_fam"/>
    <property type="match status" value="1"/>
</dbReference>
<dbReference type="EMBL" id="CAEZYU010000003">
    <property type="protein sequence ID" value="CAB4727791.1"/>
    <property type="molecule type" value="Genomic_DNA"/>
</dbReference>
<dbReference type="InterPro" id="IPR002052">
    <property type="entry name" value="DNA_methylase_N6_adenine_CS"/>
</dbReference>
<evidence type="ECO:0000259" key="7">
    <source>
        <dbReference type="Pfam" id="PF17827"/>
    </source>
</evidence>
<dbReference type="GO" id="GO:0032259">
    <property type="term" value="P:methylation"/>
    <property type="evidence" value="ECO:0007669"/>
    <property type="project" value="UniProtKB-KW"/>
</dbReference>
<dbReference type="InterPro" id="IPR007848">
    <property type="entry name" value="Small_mtfrase_dom"/>
</dbReference>
<proteinExistence type="inferred from homology"/>
<dbReference type="Gene3D" id="3.40.50.150">
    <property type="entry name" value="Vaccinia Virus protein VP39"/>
    <property type="match status" value="1"/>
</dbReference>
<dbReference type="Gene3D" id="1.10.8.10">
    <property type="entry name" value="DNA helicase RuvA subunit, C-terminal domain"/>
    <property type="match status" value="1"/>
</dbReference>
<dbReference type="SUPFAM" id="SSF53335">
    <property type="entry name" value="S-adenosyl-L-methionine-dependent methyltransferases"/>
    <property type="match status" value="1"/>
</dbReference>
<dbReference type="InterPro" id="IPR050320">
    <property type="entry name" value="N5-glutamine_MTase"/>
</dbReference>
<keyword evidence="4" id="KW-0949">S-adenosyl-L-methionine</keyword>
<dbReference type="AlphaFoldDB" id="A0A6J6RZ52"/>
<dbReference type="EC" id="2.1.1.297" evidence="1"/>
<dbReference type="GO" id="GO:0003676">
    <property type="term" value="F:nucleic acid binding"/>
    <property type="evidence" value="ECO:0007669"/>
    <property type="project" value="InterPro"/>
</dbReference>
<feature type="domain" description="Release factor glutamine methyltransferase N-terminal" evidence="7">
    <location>
        <begin position="12"/>
        <end position="82"/>
    </location>
</feature>
<dbReference type="InterPro" id="IPR040758">
    <property type="entry name" value="PrmC_N"/>
</dbReference>
<dbReference type="NCBIfam" id="TIGR03534">
    <property type="entry name" value="RF_mod_PrmC"/>
    <property type="match status" value="1"/>
</dbReference>